<dbReference type="EC" id="2.3.-.-" evidence="3"/>
<reference evidence="3 4" key="1">
    <citation type="submission" date="2023-08" db="EMBL/GenBank/DDBJ databases">
        <title>Complete Genome and Methylome dissection of Serratia fonticola NEB369.</title>
        <authorList>
            <person name="Fomenkov A."/>
            <person name="Roberts R.D."/>
        </authorList>
    </citation>
    <scope>NUCLEOTIDE SEQUENCE [LARGE SCALE GENOMIC DNA]</scope>
    <source>
        <strain evidence="3 4">NEB369</strain>
    </source>
</reference>
<dbReference type="PANTHER" id="PTHR23028:SF53">
    <property type="entry name" value="ACYL_TRANSF_3 DOMAIN-CONTAINING PROTEIN"/>
    <property type="match status" value="1"/>
</dbReference>
<organism evidence="3 4">
    <name type="scientific">Serratia fonticola</name>
    <dbReference type="NCBI Taxonomy" id="47917"/>
    <lineage>
        <taxon>Bacteria</taxon>
        <taxon>Pseudomonadati</taxon>
        <taxon>Pseudomonadota</taxon>
        <taxon>Gammaproteobacteria</taxon>
        <taxon>Enterobacterales</taxon>
        <taxon>Yersiniaceae</taxon>
        <taxon>Serratia</taxon>
    </lineage>
</organism>
<dbReference type="RefSeq" id="WP_309206352.1">
    <property type="nucleotide sequence ID" value="NZ_CP133586.1"/>
</dbReference>
<keyword evidence="1" id="KW-1133">Transmembrane helix</keyword>
<sequence>MPSSKKARIDGPDILRGFAALSVIIVHLIASSNIDFGHFITQVGNKFTASVTLFFAISAFSIAYAYNDEFFNKSDFKSFYIKRFFRLAPLFYFAMFIEGVIIYHAFNHLPSFFEVLMSGTFLFNLVPKMQDGIVWAGWSLSIEWVFYLLYPVVFIFSNNKKIIVALWGVCVFISSSIAKVQAEPIEIYMNILNHMVFFISGIFVYLYLKDLQRLSVALGKYAGMISGIIIFSLAAFLLYCFSQDGYPFNIYIAYSLVWVGMISASIIGMPSFINNRLTRFLGKASYSIYLMHGIVLYLMKAFGMYKWIDTLVVSGPIKFLISFSITAAVTVGVSWLSYKFIEKPGIDLGKRFIAKKVAFVPQPERP</sequence>
<dbReference type="InterPro" id="IPR002656">
    <property type="entry name" value="Acyl_transf_3_dom"/>
</dbReference>
<dbReference type="Pfam" id="PF01757">
    <property type="entry name" value="Acyl_transf_3"/>
    <property type="match status" value="1"/>
</dbReference>
<keyword evidence="1" id="KW-0812">Transmembrane</keyword>
<feature type="domain" description="Acyltransferase 3" evidence="2">
    <location>
        <begin position="10"/>
        <end position="337"/>
    </location>
</feature>
<keyword evidence="4" id="KW-1185">Reference proteome</keyword>
<feature type="transmembrane region" description="Helical" evidence="1">
    <location>
        <begin position="87"/>
        <end position="106"/>
    </location>
</feature>
<dbReference type="GO" id="GO:0016746">
    <property type="term" value="F:acyltransferase activity"/>
    <property type="evidence" value="ECO:0007669"/>
    <property type="project" value="UniProtKB-KW"/>
</dbReference>
<feature type="transmembrane region" description="Helical" evidence="1">
    <location>
        <begin position="319"/>
        <end position="341"/>
    </location>
</feature>
<gene>
    <name evidence="3" type="ORF">RFB13_09330</name>
</gene>
<proteinExistence type="predicted"/>
<feature type="transmembrane region" description="Helical" evidence="1">
    <location>
        <begin position="251"/>
        <end position="273"/>
    </location>
</feature>
<feature type="transmembrane region" description="Helical" evidence="1">
    <location>
        <begin position="14"/>
        <end position="34"/>
    </location>
</feature>
<feature type="transmembrane region" description="Helical" evidence="1">
    <location>
        <begin position="162"/>
        <end position="181"/>
    </location>
</feature>
<feature type="transmembrane region" description="Helical" evidence="1">
    <location>
        <begin position="46"/>
        <end position="66"/>
    </location>
</feature>
<evidence type="ECO:0000313" key="3">
    <source>
        <dbReference type="EMBL" id="WMT16500.1"/>
    </source>
</evidence>
<feature type="transmembrane region" description="Helical" evidence="1">
    <location>
        <begin position="132"/>
        <end position="150"/>
    </location>
</feature>
<dbReference type="InterPro" id="IPR050879">
    <property type="entry name" value="Acyltransferase_3"/>
</dbReference>
<feature type="transmembrane region" description="Helical" evidence="1">
    <location>
        <begin position="187"/>
        <end position="208"/>
    </location>
</feature>
<keyword evidence="1" id="KW-0472">Membrane</keyword>
<feature type="transmembrane region" description="Helical" evidence="1">
    <location>
        <begin position="280"/>
        <end position="299"/>
    </location>
</feature>
<keyword evidence="3" id="KW-0012">Acyltransferase</keyword>
<protein>
    <submittedName>
        <fullName evidence="3">Acyltransferase</fullName>
        <ecNumber evidence="3">2.3.-.-</ecNumber>
    </submittedName>
</protein>
<keyword evidence="3" id="KW-0808">Transferase</keyword>
<dbReference type="Proteomes" id="UP001235341">
    <property type="component" value="Chromosome"/>
</dbReference>
<feature type="transmembrane region" description="Helical" evidence="1">
    <location>
        <begin position="220"/>
        <end position="239"/>
    </location>
</feature>
<evidence type="ECO:0000313" key="4">
    <source>
        <dbReference type="Proteomes" id="UP001235341"/>
    </source>
</evidence>
<evidence type="ECO:0000259" key="2">
    <source>
        <dbReference type="Pfam" id="PF01757"/>
    </source>
</evidence>
<accession>A0ABY9PUX7</accession>
<dbReference type="EMBL" id="CP133586">
    <property type="protein sequence ID" value="WMT16500.1"/>
    <property type="molecule type" value="Genomic_DNA"/>
</dbReference>
<evidence type="ECO:0000256" key="1">
    <source>
        <dbReference type="SAM" id="Phobius"/>
    </source>
</evidence>
<dbReference type="PANTHER" id="PTHR23028">
    <property type="entry name" value="ACETYLTRANSFERASE"/>
    <property type="match status" value="1"/>
</dbReference>
<name>A0ABY9PUX7_SERFO</name>